<dbReference type="Proteomes" id="UP001209570">
    <property type="component" value="Unassembled WGS sequence"/>
</dbReference>
<evidence type="ECO:0000259" key="3">
    <source>
        <dbReference type="Pfam" id="PF13649"/>
    </source>
</evidence>
<reference evidence="4" key="1">
    <citation type="submission" date="2021-12" db="EMBL/GenBank/DDBJ databases">
        <title>Prjna785345.</title>
        <authorList>
            <person name="Rujirawat T."/>
            <person name="Krajaejun T."/>
        </authorList>
    </citation>
    <scope>NUCLEOTIDE SEQUENCE</scope>
    <source>
        <strain evidence="4">Pi057C3</strain>
    </source>
</reference>
<feature type="domain" description="Methyltransferase" evidence="3">
    <location>
        <begin position="82"/>
        <end position="177"/>
    </location>
</feature>
<dbReference type="Pfam" id="PF13649">
    <property type="entry name" value="Methyltransf_25"/>
    <property type="match status" value="2"/>
</dbReference>
<sequence length="435" mass="49210">MTENKHEEIKTMKLYEHLDRLERRLKAAGSAMPESSAVLDPELLALVDCLHYFGDEPVRAVQQLISRAAAQHGKQQENDVRVLDLGTGYGGTARLLAHRTRCHVDALELQPDLSMIAEEMTRRCGLSDRVTHVTGDFLQRPVAHEQYDVIVGLLSFMHIGQWRELFSRCFASLKPGGVLYVEDFFRRGASFSSEELRILREETYCADLLSREEMLKLLQDDIGFEAVQFDDVTDTWTPYLAARAKQFAEELDHHVQVDGEATAKSLNHFYQSVADVFSRGNLGGYKLVEDIKTMKLYAHLDRLKRRLEDRGFAFDSASDEPLNPEVVGTMDCLHFFGDEPVRAVQQLISRAAAQHGKPQENDVRVLDLGTGYGGTARLLAHRTRCHVDALELQPDLSMIAEEMTRRCGLSDRVTHVTGDFLQRPVAHEQYDVIVV</sequence>
<proteinExistence type="inferred from homology"/>
<dbReference type="Gene3D" id="3.40.50.150">
    <property type="entry name" value="Vaccinia Virus protein VP39"/>
    <property type="match status" value="2"/>
</dbReference>
<name>A0AAD5MBA1_PYTIN</name>
<evidence type="ECO:0000313" key="5">
    <source>
        <dbReference type="Proteomes" id="UP001209570"/>
    </source>
</evidence>
<comment type="similarity">
    <text evidence="2">Belongs to the class I-like SAM-binding methyltransferase superfamily. Erg6/SMT family.</text>
</comment>
<organism evidence="4 5">
    <name type="scientific">Pythium insidiosum</name>
    <name type="common">Pythiosis disease agent</name>
    <dbReference type="NCBI Taxonomy" id="114742"/>
    <lineage>
        <taxon>Eukaryota</taxon>
        <taxon>Sar</taxon>
        <taxon>Stramenopiles</taxon>
        <taxon>Oomycota</taxon>
        <taxon>Peronosporomycetes</taxon>
        <taxon>Pythiales</taxon>
        <taxon>Pythiaceae</taxon>
        <taxon>Pythium</taxon>
    </lineage>
</organism>
<dbReference type="InterPro" id="IPR041698">
    <property type="entry name" value="Methyltransf_25"/>
</dbReference>
<accession>A0AAD5MBA1</accession>
<evidence type="ECO:0000313" key="4">
    <source>
        <dbReference type="EMBL" id="KAJ0408979.1"/>
    </source>
</evidence>
<evidence type="ECO:0000256" key="2">
    <source>
        <dbReference type="ARBA" id="ARBA00038188"/>
    </source>
</evidence>
<dbReference type="EMBL" id="JAKCXM010000007">
    <property type="protein sequence ID" value="KAJ0408979.1"/>
    <property type="molecule type" value="Genomic_DNA"/>
</dbReference>
<dbReference type="PANTHER" id="PTHR44068">
    <property type="entry name" value="ZGC:194242"/>
    <property type="match status" value="1"/>
</dbReference>
<dbReference type="PANTHER" id="PTHR44068:SF1">
    <property type="entry name" value="HYPOTHETICAL LOC100005854"/>
    <property type="match status" value="1"/>
</dbReference>
<keyword evidence="1" id="KW-0808">Transferase</keyword>
<dbReference type="InterPro" id="IPR050447">
    <property type="entry name" value="Erg6_SMT_methyltransf"/>
</dbReference>
<dbReference type="GO" id="GO:0005783">
    <property type="term" value="C:endoplasmic reticulum"/>
    <property type="evidence" value="ECO:0007669"/>
    <property type="project" value="TreeGrafter"/>
</dbReference>
<dbReference type="AlphaFoldDB" id="A0AAD5MBA1"/>
<dbReference type="SUPFAM" id="SSF53335">
    <property type="entry name" value="S-adenosyl-L-methionine-dependent methyltransferases"/>
    <property type="match status" value="2"/>
</dbReference>
<comment type="caution">
    <text evidence="4">The sequence shown here is derived from an EMBL/GenBank/DDBJ whole genome shotgun (WGS) entry which is preliminary data.</text>
</comment>
<feature type="domain" description="Methyltransferase" evidence="3">
    <location>
        <begin position="365"/>
        <end position="434"/>
    </location>
</feature>
<dbReference type="GO" id="GO:0016126">
    <property type="term" value="P:sterol biosynthetic process"/>
    <property type="evidence" value="ECO:0007669"/>
    <property type="project" value="TreeGrafter"/>
</dbReference>
<keyword evidence="5" id="KW-1185">Reference proteome</keyword>
<dbReference type="GO" id="GO:0003838">
    <property type="term" value="F:sterol 24-C-methyltransferase activity"/>
    <property type="evidence" value="ECO:0007669"/>
    <property type="project" value="TreeGrafter"/>
</dbReference>
<gene>
    <name evidence="4" type="ORF">P43SY_002858</name>
</gene>
<protein>
    <recommendedName>
        <fullName evidence="3">Methyltransferase domain-containing protein</fullName>
    </recommendedName>
</protein>
<dbReference type="InterPro" id="IPR029063">
    <property type="entry name" value="SAM-dependent_MTases_sf"/>
</dbReference>
<dbReference type="CDD" id="cd02440">
    <property type="entry name" value="AdoMet_MTases"/>
    <property type="match status" value="2"/>
</dbReference>
<evidence type="ECO:0000256" key="1">
    <source>
        <dbReference type="ARBA" id="ARBA00022679"/>
    </source>
</evidence>